<evidence type="ECO:0000313" key="2">
    <source>
        <dbReference type="EMBL" id="KKL81708.1"/>
    </source>
</evidence>
<feature type="non-terminal residue" evidence="2">
    <location>
        <position position="1"/>
    </location>
</feature>
<dbReference type="InterPro" id="IPR036052">
    <property type="entry name" value="TrpB-like_PALP_sf"/>
</dbReference>
<dbReference type="EMBL" id="LAZR01022483">
    <property type="protein sequence ID" value="KKL81708.1"/>
    <property type="molecule type" value="Genomic_DNA"/>
</dbReference>
<dbReference type="InterPro" id="IPR001926">
    <property type="entry name" value="TrpB-like_PALP"/>
</dbReference>
<dbReference type="PANTHER" id="PTHR10314">
    <property type="entry name" value="CYSTATHIONINE BETA-SYNTHASE"/>
    <property type="match status" value="1"/>
</dbReference>
<comment type="caution">
    <text evidence="2">The sequence shown here is derived from an EMBL/GenBank/DDBJ whole genome shotgun (WGS) entry which is preliminary data.</text>
</comment>
<organism evidence="2">
    <name type="scientific">marine sediment metagenome</name>
    <dbReference type="NCBI Taxonomy" id="412755"/>
    <lineage>
        <taxon>unclassified sequences</taxon>
        <taxon>metagenomes</taxon>
        <taxon>ecological metagenomes</taxon>
    </lineage>
</organism>
<dbReference type="Gene3D" id="3.40.50.1100">
    <property type="match status" value="1"/>
</dbReference>
<gene>
    <name evidence="2" type="ORF">LCGC14_1992010</name>
</gene>
<sequence>PRKLCQGQSYGRPLGIGGIGSGTSFNNNFLALKRYKLKMKLIGEDFIPDTLDMDVVDKFYTVTDEQAFLTTREVVRKEGLLIGGSGGAAVHVVKQISKNLKNDDVVVVITPDGSQKYYW</sequence>
<accession>A0A0F9F5Y7</accession>
<reference evidence="2" key="1">
    <citation type="journal article" date="2015" name="Nature">
        <title>Complex archaea that bridge the gap between prokaryotes and eukaryotes.</title>
        <authorList>
            <person name="Spang A."/>
            <person name="Saw J.H."/>
            <person name="Jorgensen S.L."/>
            <person name="Zaremba-Niedzwiedzka K."/>
            <person name="Martijn J."/>
            <person name="Lind A.E."/>
            <person name="van Eijk R."/>
            <person name="Schleper C."/>
            <person name="Guy L."/>
            <person name="Ettema T.J."/>
        </authorList>
    </citation>
    <scope>NUCLEOTIDE SEQUENCE</scope>
</reference>
<proteinExistence type="predicted"/>
<dbReference type="InterPro" id="IPR050214">
    <property type="entry name" value="Cys_Synth/Cystath_Beta-Synth"/>
</dbReference>
<dbReference type="SUPFAM" id="SSF53686">
    <property type="entry name" value="Tryptophan synthase beta subunit-like PLP-dependent enzymes"/>
    <property type="match status" value="1"/>
</dbReference>
<protein>
    <recommendedName>
        <fullName evidence="1">Tryptophan synthase beta chain-like PALP domain-containing protein</fullName>
    </recommendedName>
</protein>
<evidence type="ECO:0000259" key="1">
    <source>
        <dbReference type="Pfam" id="PF00291"/>
    </source>
</evidence>
<feature type="domain" description="Tryptophan synthase beta chain-like PALP" evidence="1">
    <location>
        <begin position="43"/>
        <end position="110"/>
    </location>
</feature>
<name>A0A0F9F5Y7_9ZZZZ</name>
<dbReference type="AlphaFoldDB" id="A0A0F9F5Y7"/>
<dbReference type="Pfam" id="PF00291">
    <property type="entry name" value="PALP"/>
    <property type="match status" value="1"/>
</dbReference>